<dbReference type="Proteomes" id="UP000217784">
    <property type="component" value="Unassembled WGS sequence"/>
</dbReference>
<proteinExistence type="predicted"/>
<protein>
    <submittedName>
        <fullName evidence="1">Uncharacterized protein</fullName>
    </submittedName>
</protein>
<name>A0A2A2H7X7_METBR</name>
<gene>
    <name evidence="1" type="ORF">ASJ80_08975</name>
</gene>
<accession>A0A2A2H7X7</accession>
<dbReference type="EMBL" id="LMVM01000004">
    <property type="protein sequence ID" value="PAV05497.1"/>
    <property type="molecule type" value="Genomic_DNA"/>
</dbReference>
<sequence length="108" mass="12552">MSFNLTFPSVNAEPSRNEELSSSIRVSTKNKKFFYNTLIADEVQKKQAMGLRNYTDGKEFFYQISDLKTIQLLKSIFNKNHLILKKCSLKRWVAILSDGNEQMIKINI</sequence>
<organism evidence="1 2">
    <name type="scientific">Methanobacterium bryantii</name>
    <dbReference type="NCBI Taxonomy" id="2161"/>
    <lineage>
        <taxon>Archaea</taxon>
        <taxon>Methanobacteriati</taxon>
        <taxon>Methanobacteriota</taxon>
        <taxon>Methanomada group</taxon>
        <taxon>Methanobacteria</taxon>
        <taxon>Methanobacteriales</taxon>
        <taxon>Methanobacteriaceae</taxon>
        <taxon>Methanobacterium</taxon>
    </lineage>
</organism>
<evidence type="ECO:0000313" key="2">
    <source>
        <dbReference type="Proteomes" id="UP000217784"/>
    </source>
</evidence>
<keyword evidence="2" id="KW-1185">Reference proteome</keyword>
<dbReference type="AlphaFoldDB" id="A0A2A2H7X7"/>
<reference evidence="1 2" key="1">
    <citation type="journal article" date="2017" name="BMC Genomics">
        <title>Genomic analysis of methanogenic archaea reveals a shift towards energy conservation.</title>
        <authorList>
            <person name="Gilmore S.P."/>
            <person name="Henske J.K."/>
            <person name="Sexton J.A."/>
            <person name="Solomon K.V."/>
            <person name="Seppala S."/>
            <person name="Yoo J.I."/>
            <person name="Huyett L.M."/>
            <person name="Pressman A."/>
            <person name="Cogan J.Z."/>
            <person name="Kivenson V."/>
            <person name="Peng X."/>
            <person name="Tan Y."/>
            <person name="Valentine D.L."/>
            <person name="O'Malley M.A."/>
        </authorList>
    </citation>
    <scope>NUCLEOTIDE SEQUENCE [LARGE SCALE GENOMIC DNA]</scope>
    <source>
        <strain evidence="1 2">M.o.H.</strain>
    </source>
</reference>
<evidence type="ECO:0000313" key="1">
    <source>
        <dbReference type="EMBL" id="PAV05497.1"/>
    </source>
</evidence>
<comment type="caution">
    <text evidence="1">The sequence shown here is derived from an EMBL/GenBank/DDBJ whole genome shotgun (WGS) entry which is preliminary data.</text>
</comment>